<keyword evidence="3 6" id="KW-0931">ER-Golgi transport</keyword>
<gene>
    <name evidence="8" type="ORF">AV274_3751</name>
</gene>
<reference evidence="8 9" key="1">
    <citation type="submission" date="2016-05" db="EMBL/GenBank/DDBJ databases">
        <title>Nuclear genome of Blastocystis sp. subtype 1 NandII.</title>
        <authorList>
            <person name="Gentekaki E."/>
            <person name="Curtis B."/>
            <person name="Stairs C."/>
            <person name="Eme L."/>
            <person name="Herman E."/>
            <person name="Klimes V."/>
            <person name="Arias M.C."/>
            <person name="Elias M."/>
            <person name="Hilliou F."/>
            <person name="Klute M."/>
            <person name="Malik S.-B."/>
            <person name="Pightling A."/>
            <person name="Rachubinski R."/>
            <person name="Salas D."/>
            <person name="Schlacht A."/>
            <person name="Suga H."/>
            <person name="Archibald J."/>
            <person name="Ball S.G."/>
            <person name="Clark G."/>
            <person name="Dacks J."/>
            <person name="Van Der Giezen M."/>
            <person name="Tsaousis A."/>
            <person name="Roger A."/>
        </authorList>
    </citation>
    <scope>NUCLEOTIDE SEQUENCE [LARGE SCALE GENOMIC DNA]</scope>
    <source>
        <strain evidence="9">ATCC 50177 / NandII</strain>
    </source>
</reference>
<evidence type="ECO:0000256" key="2">
    <source>
        <dbReference type="ARBA" id="ARBA00022824"/>
    </source>
</evidence>
<dbReference type="Gene3D" id="3.30.450.70">
    <property type="match status" value="1"/>
</dbReference>
<dbReference type="OrthoDB" id="246406at2759"/>
<keyword evidence="7" id="KW-1133">Transmembrane helix</keyword>
<evidence type="ECO:0000256" key="3">
    <source>
        <dbReference type="ARBA" id="ARBA00022892"/>
    </source>
</evidence>
<comment type="similarity">
    <text evidence="5">Belongs to the TRAPP small subunits family. BET5 subfamily.</text>
</comment>
<dbReference type="InterPro" id="IPR019379">
    <property type="entry name" value="Gamma_Secretase_Asp_P_PEN2"/>
</dbReference>
<evidence type="ECO:0000313" key="8">
    <source>
        <dbReference type="EMBL" id="OAO14448.1"/>
    </source>
</evidence>
<dbReference type="GO" id="GO:0006888">
    <property type="term" value="P:endoplasmic reticulum to Golgi vesicle-mediated transport"/>
    <property type="evidence" value="ECO:0007669"/>
    <property type="project" value="UniProtKB-UniRule"/>
</dbReference>
<protein>
    <recommendedName>
        <fullName evidence="6">Trafficking protein particle complex subunit</fullName>
    </recommendedName>
</protein>
<dbReference type="InterPro" id="IPR011012">
    <property type="entry name" value="Longin-like_dom_sf"/>
</dbReference>
<comment type="caution">
    <text evidence="8">The sequence shown here is derived from an EMBL/GenBank/DDBJ whole genome shotgun (WGS) entry which is preliminary data.</text>
</comment>
<comment type="subcellular location">
    <subcellularLocation>
        <location evidence="6">Endoplasmic reticulum</location>
    </subcellularLocation>
    <subcellularLocation>
        <location evidence="6">Golgi apparatus</location>
        <location evidence="6">cis-Golgi network</location>
    </subcellularLocation>
</comment>
<feature type="transmembrane region" description="Helical" evidence="7">
    <location>
        <begin position="61"/>
        <end position="82"/>
    </location>
</feature>
<organism evidence="8 9">
    <name type="scientific">Blastocystis sp. subtype 1 (strain ATCC 50177 / NandII)</name>
    <dbReference type="NCBI Taxonomy" id="478820"/>
    <lineage>
        <taxon>Eukaryota</taxon>
        <taxon>Sar</taxon>
        <taxon>Stramenopiles</taxon>
        <taxon>Bigyra</taxon>
        <taxon>Opalozoa</taxon>
        <taxon>Opalinata</taxon>
        <taxon>Blastocystidae</taxon>
        <taxon>Blastocystis</taxon>
    </lineage>
</organism>
<keyword evidence="9" id="KW-1185">Reference proteome</keyword>
<accession>A0A196SBQ6</accession>
<keyword evidence="7" id="KW-0472">Membrane</keyword>
<evidence type="ECO:0000256" key="1">
    <source>
        <dbReference type="ARBA" id="ARBA00022448"/>
    </source>
</evidence>
<dbReference type="SMART" id="SM01399">
    <property type="entry name" value="Sybindin"/>
    <property type="match status" value="1"/>
</dbReference>
<evidence type="ECO:0000256" key="6">
    <source>
        <dbReference type="RuleBase" id="RU366065"/>
    </source>
</evidence>
<dbReference type="SUPFAM" id="SSF64356">
    <property type="entry name" value="SNARE-like"/>
    <property type="match status" value="1"/>
</dbReference>
<proteinExistence type="inferred from homology"/>
<dbReference type="AlphaFoldDB" id="A0A196SBQ6"/>
<evidence type="ECO:0000256" key="4">
    <source>
        <dbReference type="ARBA" id="ARBA00023034"/>
    </source>
</evidence>
<dbReference type="Pfam" id="PF10251">
    <property type="entry name" value="PEN-2"/>
    <property type="match status" value="1"/>
</dbReference>
<dbReference type="PANTHER" id="PTHR23249:SF16">
    <property type="entry name" value="TRAFFICKING PROTEIN PARTICLE COMPLEX SUBUNIT 1"/>
    <property type="match status" value="1"/>
</dbReference>
<keyword evidence="1 6" id="KW-0813">Transport</keyword>
<dbReference type="STRING" id="478820.A0A196SBQ6"/>
<dbReference type="EMBL" id="LXWW01000238">
    <property type="protein sequence ID" value="OAO14448.1"/>
    <property type="molecule type" value="Genomic_DNA"/>
</dbReference>
<dbReference type="PANTHER" id="PTHR23249">
    <property type="entry name" value="TRAFFICKING PROTEIN PARTICLE COMPLEX SUBUNIT"/>
    <property type="match status" value="1"/>
</dbReference>
<keyword evidence="7" id="KW-0812">Transmembrane</keyword>
<dbReference type="GO" id="GO:0005794">
    <property type="term" value="C:Golgi apparatus"/>
    <property type="evidence" value="ECO:0007669"/>
    <property type="project" value="UniProtKB-SubCell"/>
</dbReference>
<dbReference type="GO" id="GO:0030008">
    <property type="term" value="C:TRAPP complex"/>
    <property type="evidence" value="ECO:0007669"/>
    <property type="project" value="UniProtKB-UniRule"/>
</dbReference>
<dbReference type="InterPro" id="IPR007233">
    <property type="entry name" value="TRAPPC"/>
</dbReference>
<evidence type="ECO:0000256" key="5">
    <source>
        <dbReference type="ARBA" id="ARBA00038167"/>
    </source>
</evidence>
<keyword evidence="4 6" id="KW-0333">Golgi apparatus</keyword>
<evidence type="ECO:0000256" key="7">
    <source>
        <dbReference type="SAM" id="Phobius"/>
    </source>
</evidence>
<evidence type="ECO:0000313" key="9">
    <source>
        <dbReference type="Proteomes" id="UP000078348"/>
    </source>
</evidence>
<dbReference type="Proteomes" id="UP000078348">
    <property type="component" value="Unassembled WGS sequence"/>
</dbReference>
<comment type="subunit">
    <text evidence="6">Part of the multisubunit transport protein particle (TRAPP) complex.</text>
</comment>
<keyword evidence="2 6" id="KW-0256">Endoplasmic reticulum</keyword>
<sequence length="221" mass="26037">MSEKPLRDVTADELKYARIYYIAGFFCLPMVWMLVVMNWWRFRKSNTENGKKMRTYVMRSLVGCVIWAVALVIWCVVYQFTWEKVPFFRAIQMMSPEGIGIFYREYHRTCNAFEGNPEEESKLICGFLLSMNALIEKFSINKEEEHGMHSFQTKSYMFHYLEVPSGVRIVINTDLSAHDIQTQLWAVYDAFVKLVVSNPNWGVEDEIDMPDFTKEVDRILC</sequence>
<dbReference type="Pfam" id="PF04099">
    <property type="entry name" value="Sybindin"/>
    <property type="match status" value="1"/>
</dbReference>
<feature type="transmembrane region" description="Helical" evidence="7">
    <location>
        <begin position="20"/>
        <end position="40"/>
    </location>
</feature>
<name>A0A196SBQ6_BLAHN</name>
<dbReference type="GO" id="GO:0005783">
    <property type="term" value="C:endoplasmic reticulum"/>
    <property type="evidence" value="ECO:0007669"/>
    <property type="project" value="UniProtKB-SubCell"/>
</dbReference>